<accession>H8ZCA8</accession>
<keyword evidence="4" id="KW-1185">Reference proteome</keyword>
<dbReference type="Proteomes" id="UP000005622">
    <property type="component" value="Unassembled WGS sequence"/>
</dbReference>
<protein>
    <submittedName>
        <fullName evidence="2">Uncharacterized protein</fullName>
    </submittedName>
</protein>
<evidence type="ECO:0000313" key="2">
    <source>
        <dbReference type="EMBL" id="EHY65744.1"/>
    </source>
</evidence>
<dbReference type="AlphaFoldDB" id="H8ZCA8"/>
<evidence type="ECO:0000313" key="3">
    <source>
        <dbReference type="EMBL" id="KFG25403.1"/>
    </source>
</evidence>
<accession>A0A086IZT5</accession>
<evidence type="ECO:0000256" key="1">
    <source>
        <dbReference type="SAM" id="SignalP"/>
    </source>
</evidence>
<dbReference type="OrthoDB" id="2193131at2759"/>
<dbReference type="Proteomes" id="UP000054524">
    <property type="component" value="Unassembled WGS sequence"/>
</dbReference>
<feature type="signal peptide" evidence="1">
    <location>
        <begin position="1"/>
        <end position="29"/>
    </location>
</feature>
<proteinExistence type="predicted"/>
<reference evidence="2" key="1">
    <citation type="submission" date="2011-03" db="EMBL/GenBank/DDBJ databases">
        <title>The Genome Sequence of Nematocida sp1 strain ERTm2.</title>
        <authorList>
            <consortium name="The Broad Institute Genome Sequencing Platform"/>
            <consortium name="The Broad Institute Genome Sequencing Center for Infectious Disease"/>
            <person name="Cuomo C."/>
            <person name="Troemel E."/>
            <person name="Young S.K."/>
            <person name="Zeng Q."/>
            <person name="Gargeya S."/>
            <person name="Fitzgerald M."/>
            <person name="Haas B."/>
            <person name="Abouelleil A."/>
            <person name="Alvarado L."/>
            <person name="Arachchi H.M."/>
            <person name="Berlin A."/>
            <person name="Brown A."/>
            <person name="Chapman S.B."/>
            <person name="Chen Z."/>
            <person name="Dunbar C."/>
            <person name="Freedman E."/>
            <person name="Gearin G."/>
            <person name="Gellesch M."/>
            <person name="Goldberg J."/>
            <person name="Griggs A."/>
            <person name="Gujja S."/>
            <person name="Heilman E.R."/>
            <person name="Heiman D."/>
            <person name="Howarth C."/>
            <person name="Larson L."/>
            <person name="Lui A."/>
            <person name="MacDonald P.J.P."/>
            <person name="Mehta T."/>
            <person name="Montmayeur A."/>
            <person name="Murphy C."/>
            <person name="Neiman D."/>
            <person name="Pearson M."/>
            <person name="Priest M."/>
            <person name="Roberts A."/>
            <person name="Saif S."/>
            <person name="Shea T."/>
            <person name="Shenoy N."/>
            <person name="Sisk P."/>
            <person name="Stolte C."/>
            <person name="Sykes S."/>
            <person name="White J."/>
            <person name="Yandava C."/>
            <person name="Wortman J."/>
            <person name="Nusbaum C."/>
            <person name="Birren B."/>
        </authorList>
    </citation>
    <scope>NUCLEOTIDE SEQUENCE</scope>
    <source>
        <strain evidence="2">ERTm2</strain>
    </source>
</reference>
<dbReference type="HOGENOM" id="CLU_2306813_0_0_1"/>
<organism evidence="2">
    <name type="scientific">Nematocida ausubeli (strain ATCC PRA-371 / ERTm2)</name>
    <name type="common">Nematode killer fungus</name>
    <dbReference type="NCBI Taxonomy" id="1913371"/>
    <lineage>
        <taxon>Eukaryota</taxon>
        <taxon>Fungi</taxon>
        <taxon>Fungi incertae sedis</taxon>
        <taxon>Microsporidia</taxon>
        <taxon>Nematocida</taxon>
    </lineage>
</organism>
<sequence>MLKKNIIKLFLSTLLLVFLLNVFTSPVKAAEATGGGGGGGGTHGTFKDVFTYTFFHTAPSDSFFIKSSKVTLNIITYPISVIRNFVWYGYGTISGNGWYY</sequence>
<reference evidence="3 4" key="3">
    <citation type="journal article" date="2014" name="Genome Announc.">
        <title>Genome Sequence of the Microsporidian Species Nematocida sp1 Strain ERTm6 (ATCC PRA-372).</title>
        <authorList>
            <person name="Bakowski M.A."/>
            <person name="Priest M."/>
            <person name="Young S."/>
            <person name="Cuomo C.A."/>
            <person name="Troemel E.R."/>
        </authorList>
    </citation>
    <scope>NUCLEOTIDE SEQUENCE [LARGE SCALE GENOMIC DNA]</scope>
    <source>
        <strain evidence="3 4">ERTm6</strain>
    </source>
</reference>
<gene>
    <name evidence="2" type="ORF">NERG_01351</name>
    <name evidence="3" type="ORF">NESG_02177</name>
</gene>
<keyword evidence="1" id="KW-0732">Signal</keyword>
<feature type="chain" id="PRO_5040662698" evidence="1">
    <location>
        <begin position="30"/>
        <end position="100"/>
    </location>
</feature>
<evidence type="ECO:0000313" key="4">
    <source>
        <dbReference type="Proteomes" id="UP000054524"/>
    </source>
</evidence>
<name>H8ZCA8_NEMA1</name>
<reference evidence="3" key="2">
    <citation type="submission" date="2012-10" db="EMBL/GenBank/DDBJ databases">
        <authorList>
            <consortium name="The Broad Institute Genome Sequencing Platform"/>
            <consortium name="The Broad Institute Genome Sequencing Center for Infectious Disease"/>
            <person name="Cuomo C."/>
            <person name="Troemel E."/>
            <person name="Walker B."/>
            <person name="Young S.K."/>
            <person name="Zeng Q."/>
            <person name="Gargeya S."/>
            <person name="Fitzgerald M."/>
            <person name="Haas B."/>
            <person name="Abouelleil A."/>
            <person name="Alvarado L."/>
            <person name="Arachchi H.M."/>
            <person name="Berlin A.M."/>
            <person name="Chapman S.B."/>
            <person name="Goldberg J."/>
            <person name="Griggs A."/>
            <person name="Gujja S."/>
            <person name="Hansen M."/>
            <person name="Howarth C."/>
            <person name="Imamovic A."/>
            <person name="Larimer J."/>
            <person name="McCowan C."/>
            <person name="Murphy C."/>
            <person name="Neiman D."/>
            <person name="Pearson M."/>
            <person name="Priest M."/>
            <person name="Roberts A."/>
            <person name="Saif S."/>
            <person name="Shea T."/>
            <person name="Sisk P."/>
            <person name="Sykes S."/>
            <person name="Wortman J."/>
            <person name="Nusbaum C."/>
            <person name="Birren B."/>
        </authorList>
    </citation>
    <scope>NUCLEOTIDE SEQUENCE</scope>
    <source>
        <strain evidence="3">ERTm6</strain>
    </source>
</reference>
<dbReference type="EMBL" id="JH604635">
    <property type="protein sequence ID" value="EHY65744.1"/>
    <property type="molecule type" value="Genomic_DNA"/>
</dbReference>
<dbReference type="EMBL" id="AKIJ01000005">
    <property type="protein sequence ID" value="KFG25403.1"/>
    <property type="molecule type" value="Genomic_DNA"/>
</dbReference>